<protein>
    <recommendedName>
        <fullName evidence="3">BLUF domain-containing protein</fullName>
    </recommendedName>
</protein>
<accession>A0AAU9JA47</accession>
<keyword evidence="2" id="KW-1185">Reference proteome</keyword>
<gene>
    <name evidence="1" type="ORF">BSTOLATCC_MIC26333</name>
</gene>
<dbReference type="PANTHER" id="PTHR34035">
    <property type="entry name" value="TESTIS-EXPRESSED PROTEIN 47"/>
    <property type="match status" value="1"/>
</dbReference>
<dbReference type="PANTHER" id="PTHR34035:SF1">
    <property type="entry name" value="TESTIS-EXPRESSED PROTEIN 47"/>
    <property type="match status" value="1"/>
</dbReference>
<dbReference type="InterPro" id="IPR055308">
    <property type="entry name" value="TEX47-like"/>
</dbReference>
<evidence type="ECO:0000313" key="1">
    <source>
        <dbReference type="EMBL" id="CAG9320418.1"/>
    </source>
</evidence>
<name>A0AAU9JA47_9CILI</name>
<organism evidence="1 2">
    <name type="scientific">Blepharisma stoltei</name>
    <dbReference type="NCBI Taxonomy" id="1481888"/>
    <lineage>
        <taxon>Eukaryota</taxon>
        <taxon>Sar</taxon>
        <taxon>Alveolata</taxon>
        <taxon>Ciliophora</taxon>
        <taxon>Postciliodesmatophora</taxon>
        <taxon>Heterotrichea</taxon>
        <taxon>Heterotrichida</taxon>
        <taxon>Blepharismidae</taxon>
        <taxon>Blepharisma</taxon>
    </lineage>
</organism>
<comment type="caution">
    <text evidence="1">The sequence shown here is derived from an EMBL/GenBank/DDBJ whole genome shotgun (WGS) entry which is preliminary data.</text>
</comment>
<dbReference type="Pfam" id="PF24787">
    <property type="entry name" value="TEX47"/>
    <property type="match status" value="1"/>
</dbReference>
<reference evidence="1" key="1">
    <citation type="submission" date="2021-09" db="EMBL/GenBank/DDBJ databases">
        <authorList>
            <consortium name="AG Swart"/>
            <person name="Singh M."/>
            <person name="Singh A."/>
            <person name="Seah K."/>
            <person name="Emmerich C."/>
        </authorList>
    </citation>
    <scope>NUCLEOTIDE SEQUENCE</scope>
    <source>
        <strain evidence="1">ATCC30299</strain>
    </source>
</reference>
<dbReference type="AlphaFoldDB" id="A0AAU9JA47"/>
<proteinExistence type="predicted"/>
<dbReference type="Proteomes" id="UP001162131">
    <property type="component" value="Unassembled WGS sequence"/>
</dbReference>
<dbReference type="EMBL" id="CAJZBQ010000025">
    <property type="protein sequence ID" value="CAG9320418.1"/>
    <property type="molecule type" value="Genomic_DNA"/>
</dbReference>
<evidence type="ECO:0008006" key="3">
    <source>
        <dbReference type="Google" id="ProtNLM"/>
    </source>
</evidence>
<evidence type="ECO:0000313" key="2">
    <source>
        <dbReference type="Proteomes" id="UP001162131"/>
    </source>
</evidence>
<sequence>MEDSQEEPHRRSMYEVSKDIRESKNAVSRVLYIGRLNVEDRHHKIDIGEDMNKWVKERQPGISGLCISTGNYCVHFIEASSELIFQHIQWVQQLLRLDTPPFTGVNVIAFTEENPKKMFGYWSSITLPPTSSGEEEPAQINVEEMCWQLYNNMNTVGTRLSMVFGNDQTPSTSGLAAAIKSKSKELIPHQELLNILMSDKFPSIADFIGIYILPLDIVFDNELVWPCPPELTF</sequence>